<dbReference type="Proteomes" id="UP000694941">
    <property type="component" value="Unplaced"/>
</dbReference>
<evidence type="ECO:0000313" key="1">
    <source>
        <dbReference type="Proteomes" id="UP000694941"/>
    </source>
</evidence>
<proteinExistence type="predicted"/>
<dbReference type="GeneID" id="111085193"/>
<name>A0ABM1S433_LIMPO</name>
<dbReference type="RefSeq" id="XP_022238388.1">
    <property type="nucleotide sequence ID" value="XM_022382680.1"/>
</dbReference>
<keyword evidence="1" id="KW-1185">Reference proteome</keyword>
<sequence length="146" mass="17160">MSWKDPSSHYYKKQATIDLQLRITGNQMRLSPSRIPVIQRYSTDHPRSQRHYQPDVHPSSRAMRFKMKASAQSLICDFNNSENTFLTSNTNQEEYRPYTNLNIKDNKVVTEGKTSNAENWWLFPPSERSKCPFSPWCEIRETTIIS</sequence>
<accession>A0ABM1S433</accession>
<organism evidence="1 2">
    <name type="scientific">Limulus polyphemus</name>
    <name type="common">Atlantic horseshoe crab</name>
    <dbReference type="NCBI Taxonomy" id="6850"/>
    <lineage>
        <taxon>Eukaryota</taxon>
        <taxon>Metazoa</taxon>
        <taxon>Ecdysozoa</taxon>
        <taxon>Arthropoda</taxon>
        <taxon>Chelicerata</taxon>
        <taxon>Merostomata</taxon>
        <taxon>Xiphosura</taxon>
        <taxon>Limulidae</taxon>
        <taxon>Limulus</taxon>
    </lineage>
</organism>
<gene>
    <name evidence="2" type="primary">LOC111085193</name>
</gene>
<reference evidence="2" key="1">
    <citation type="submission" date="2025-08" db="UniProtKB">
        <authorList>
            <consortium name="RefSeq"/>
        </authorList>
    </citation>
    <scope>IDENTIFICATION</scope>
    <source>
        <tissue evidence="2">Muscle</tissue>
    </source>
</reference>
<protein>
    <submittedName>
        <fullName evidence="2">Uncharacterized protein LOC111085193</fullName>
    </submittedName>
</protein>
<evidence type="ECO:0000313" key="2">
    <source>
        <dbReference type="RefSeq" id="XP_022238388.1"/>
    </source>
</evidence>